<dbReference type="EMBL" id="BMEY01000009">
    <property type="protein sequence ID" value="GGA77368.1"/>
    <property type="molecule type" value="Genomic_DNA"/>
</dbReference>
<name>A0A916RYQ8_9BACI</name>
<gene>
    <name evidence="1" type="ORF">GCM10008025_21230</name>
</gene>
<proteinExistence type="predicted"/>
<reference evidence="1" key="1">
    <citation type="journal article" date="2014" name="Int. J. Syst. Evol. Microbiol.">
        <title>Complete genome sequence of Corynebacterium casei LMG S-19264T (=DSM 44701T), isolated from a smear-ripened cheese.</title>
        <authorList>
            <consortium name="US DOE Joint Genome Institute (JGI-PGF)"/>
            <person name="Walter F."/>
            <person name="Albersmeier A."/>
            <person name="Kalinowski J."/>
            <person name="Ruckert C."/>
        </authorList>
    </citation>
    <scope>NUCLEOTIDE SEQUENCE</scope>
    <source>
        <strain evidence="1">CGMCC 1.12408</strain>
    </source>
</reference>
<dbReference type="AlphaFoldDB" id="A0A916RYQ8"/>
<protein>
    <submittedName>
        <fullName evidence="1">Uncharacterized protein</fullName>
    </submittedName>
</protein>
<evidence type="ECO:0000313" key="1">
    <source>
        <dbReference type="EMBL" id="GGA77368.1"/>
    </source>
</evidence>
<sequence>MSRPICDSTSNMYTYYYCDYDYMCHMTERANARFRKRVDKDYGDVCEDVAIACPC</sequence>
<organism evidence="1 2">
    <name type="scientific">Ornithinibacillus halotolerans</name>
    <dbReference type="NCBI Taxonomy" id="1274357"/>
    <lineage>
        <taxon>Bacteria</taxon>
        <taxon>Bacillati</taxon>
        <taxon>Bacillota</taxon>
        <taxon>Bacilli</taxon>
        <taxon>Bacillales</taxon>
        <taxon>Bacillaceae</taxon>
        <taxon>Ornithinibacillus</taxon>
    </lineage>
</organism>
<reference evidence="1" key="2">
    <citation type="submission" date="2020-09" db="EMBL/GenBank/DDBJ databases">
        <authorList>
            <person name="Sun Q."/>
            <person name="Zhou Y."/>
        </authorList>
    </citation>
    <scope>NUCLEOTIDE SEQUENCE</scope>
    <source>
        <strain evidence="1">CGMCC 1.12408</strain>
    </source>
</reference>
<comment type="caution">
    <text evidence="1">The sequence shown here is derived from an EMBL/GenBank/DDBJ whole genome shotgun (WGS) entry which is preliminary data.</text>
</comment>
<dbReference type="Proteomes" id="UP000613512">
    <property type="component" value="Unassembled WGS sequence"/>
</dbReference>
<accession>A0A916RYQ8</accession>
<keyword evidence="2" id="KW-1185">Reference proteome</keyword>
<evidence type="ECO:0000313" key="2">
    <source>
        <dbReference type="Proteomes" id="UP000613512"/>
    </source>
</evidence>